<dbReference type="InterPro" id="IPR005320">
    <property type="entry name" value="Peptidase_S51"/>
</dbReference>
<evidence type="ECO:0000256" key="8">
    <source>
        <dbReference type="ARBA" id="ARBA00022825"/>
    </source>
</evidence>
<dbReference type="InterPro" id="IPR029062">
    <property type="entry name" value="Class_I_gatase-like"/>
</dbReference>
<name>A0ABX5PXH3_9FLAO</name>
<keyword evidence="10" id="KW-1185">Reference proteome</keyword>
<comment type="caution">
    <text evidence="9">The sequence shown here is derived from an EMBL/GenBank/DDBJ whole genome shotgun (WGS) entry which is preliminary data.</text>
</comment>
<dbReference type="EC" id="3.4.15.6" evidence="4"/>
<evidence type="ECO:0000313" key="9">
    <source>
        <dbReference type="EMBL" id="PZX39741.1"/>
    </source>
</evidence>
<comment type="function">
    <text evidence="2">Exopeptidase that catalyzes the hydrolytic cleavage of multi-L-arginyl-poly-L-aspartic acid (cyanophycin; a water-insoluble reserve polymer) into aspartate-arginine dipeptides.</text>
</comment>
<reference evidence="9 10" key="1">
    <citation type="submission" date="2018-06" db="EMBL/GenBank/DDBJ databases">
        <title>Genomic Encyclopedia of Archaeal and Bacterial Type Strains, Phase II (KMG-II): from individual species to whole genera.</title>
        <authorList>
            <person name="Goeker M."/>
        </authorList>
    </citation>
    <scope>NUCLEOTIDE SEQUENCE [LARGE SCALE GENOMIC DNA]</scope>
    <source>
        <strain evidence="9 10">DSM 17205</strain>
    </source>
</reference>
<comment type="similarity">
    <text evidence="3">Belongs to the peptidase S51 family.</text>
</comment>
<evidence type="ECO:0000256" key="7">
    <source>
        <dbReference type="ARBA" id="ARBA00022801"/>
    </source>
</evidence>
<organism evidence="9 10">
    <name type="scientific">Nonlabens dokdonensis</name>
    <dbReference type="NCBI Taxonomy" id="328515"/>
    <lineage>
        <taxon>Bacteria</taxon>
        <taxon>Pseudomonadati</taxon>
        <taxon>Bacteroidota</taxon>
        <taxon>Flavobacteriia</taxon>
        <taxon>Flavobacteriales</taxon>
        <taxon>Flavobacteriaceae</taxon>
        <taxon>Nonlabens</taxon>
    </lineage>
</organism>
<dbReference type="PANTHER" id="PTHR36175">
    <property type="entry name" value="CYANOPHYCINASE"/>
    <property type="match status" value="1"/>
</dbReference>
<dbReference type="InterPro" id="IPR011811">
    <property type="entry name" value="Peptidase_S51_cyanophycinase"/>
</dbReference>
<proteinExistence type="inferred from homology"/>
<dbReference type="Pfam" id="PF03575">
    <property type="entry name" value="Peptidase_S51"/>
    <property type="match status" value="1"/>
</dbReference>
<dbReference type="PANTHER" id="PTHR36175:SF1">
    <property type="entry name" value="CYANOPHYCINASE"/>
    <property type="match status" value="1"/>
</dbReference>
<accession>A0ABX5PXH3</accession>
<evidence type="ECO:0000256" key="3">
    <source>
        <dbReference type="ARBA" id="ARBA00006534"/>
    </source>
</evidence>
<dbReference type="PIRSF" id="PIRSF032067">
    <property type="entry name" value="Cyanophycinase"/>
    <property type="match status" value="1"/>
</dbReference>
<dbReference type="RefSeq" id="WP_015363219.1">
    <property type="nucleotide sequence ID" value="NZ_QKZR01000003.1"/>
</dbReference>
<evidence type="ECO:0000256" key="6">
    <source>
        <dbReference type="ARBA" id="ARBA00022670"/>
    </source>
</evidence>
<evidence type="ECO:0000256" key="1">
    <source>
        <dbReference type="ARBA" id="ARBA00001092"/>
    </source>
</evidence>
<comment type="catalytic activity">
    <reaction evidence="1">
        <text>[L-4-(L-arginin-2-N-yl)aspartate](n) + H2O = [L-4-(L-arginin-2-N-yl)aspartate](n-1) + L-4-(L-arginin-2-N-yl)aspartate</text>
        <dbReference type="Rhea" id="RHEA:12845"/>
        <dbReference type="Rhea" id="RHEA-COMP:13728"/>
        <dbReference type="Rhea" id="RHEA-COMP:13734"/>
        <dbReference type="ChEBI" id="CHEBI:15377"/>
        <dbReference type="ChEBI" id="CHEBI:137986"/>
        <dbReference type="ChEBI" id="CHEBI:137991"/>
        <dbReference type="EC" id="3.4.15.6"/>
    </reaction>
</comment>
<evidence type="ECO:0000256" key="2">
    <source>
        <dbReference type="ARBA" id="ARBA00002039"/>
    </source>
</evidence>
<evidence type="ECO:0000256" key="4">
    <source>
        <dbReference type="ARBA" id="ARBA00013115"/>
    </source>
</evidence>
<dbReference type="Proteomes" id="UP000248584">
    <property type="component" value="Unassembled WGS sequence"/>
</dbReference>
<sequence>MKNEDYKGTPKGVLIPIGGNEDKGIEESEQYTLEFVEDGILYHVVQESGGTDAHIVVIPTASSIPVEVGDNYLEAFTTLGCKNVTVLDIRSKADSEKQSSIDLIKKANCVMFSGGNQSKITRKIGGTSIHKILVDRYRNEAGFVIAGTSAGAMAMANEMIAGGSAAESFIKGAVNMYKGLSLIPELIIDTHFIKRGRFGRQSEAIAKFPNLLGIGLAEDTGMIIKNGNQCTVIGSGMVIVFDGSTIKHNNESILEEGTPMTISNMTVHVLSNGDMYDIKNRNVTVLPIEAPFI</sequence>
<dbReference type="SUPFAM" id="SSF52317">
    <property type="entry name" value="Class I glutamine amidotransferase-like"/>
    <property type="match status" value="1"/>
</dbReference>
<dbReference type="Gene3D" id="3.40.50.880">
    <property type="match status" value="1"/>
</dbReference>
<keyword evidence="6" id="KW-0645">Protease</keyword>
<protein>
    <recommendedName>
        <fullName evidence="5">Cyanophycinase</fullName>
        <ecNumber evidence="4">3.4.15.6</ecNumber>
    </recommendedName>
</protein>
<evidence type="ECO:0000313" key="10">
    <source>
        <dbReference type="Proteomes" id="UP000248584"/>
    </source>
</evidence>
<dbReference type="NCBIfam" id="TIGR02069">
    <property type="entry name" value="cyanophycinase"/>
    <property type="match status" value="1"/>
</dbReference>
<dbReference type="CDD" id="cd03145">
    <property type="entry name" value="GAT1_cyanophycinase"/>
    <property type="match status" value="1"/>
</dbReference>
<dbReference type="EMBL" id="QKZR01000003">
    <property type="protein sequence ID" value="PZX39741.1"/>
    <property type="molecule type" value="Genomic_DNA"/>
</dbReference>
<gene>
    <name evidence="9" type="ORF">LX97_02098</name>
</gene>
<evidence type="ECO:0000256" key="5">
    <source>
        <dbReference type="ARBA" id="ARBA00015719"/>
    </source>
</evidence>
<keyword evidence="7" id="KW-0378">Hydrolase</keyword>
<keyword evidence="8" id="KW-0720">Serine protease</keyword>